<keyword evidence="4 5" id="KW-0472">Membrane</keyword>
<dbReference type="Proteomes" id="UP001107558">
    <property type="component" value="Chromosome 3"/>
</dbReference>
<dbReference type="PROSITE" id="PS50850">
    <property type="entry name" value="MFS"/>
    <property type="match status" value="1"/>
</dbReference>
<organism evidence="7 8">
    <name type="scientific">Polypedilum vanderplanki</name>
    <name type="common">Sleeping chironomid midge</name>
    <dbReference type="NCBI Taxonomy" id="319348"/>
    <lineage>
        <taxon>Eukaryota</taxon>
        <taxon>Metazoa</taxon>
        <taxon>Ecdysozoa</taxon>
        <taxon>Arthropoda</taxon>
        <taxon>Hexapoda</taxon>
        <taxon>Insecta</taxon>
        <taxon>Pterygota</taxon>
        <taxon>Neoptera</taxon>
        <taxon>Endopterygota</taxon>
        <taxon>Diptera</taxon>
        <taxon>Nematocera</taxon>
        <taxon>Chironomoidea</taxon>
        <taxon>Chironomidae</taxon>
        <taxon>Chironominae</taxon>
        <taxon>Polypedilum</taxon>
        <taxon>Polypedilum</taxon>
    </lineage>
</organism>
<feature type="transmembrane region" description="Helical" evidence="5">
    <location>
        <begin position="447"/>
        <end position="468"/>
    </location>
</feature>
<gene>
    <name evidence="7" type="ORF">PVAND_003070</name>
</gene>
<dbReference type="Pfam" id="PF07690">
    <property type="entry name" value="MFS_1"/>
    <property type="match status" value="1"/>
</dbReference>
<protein>
    <recommendedName>
        <fullName evidence="6">Major facilitator superfamily (MFS) profile domain-containing protein</fullName>
    </recommendedName>
</protein>
<evidence type="ECO:0000256" key="4">
    <source>
        <dbReference type="ARBA" id="ARBA00023136"/>
    </source>
</evidence>
<comment type="subcellular location">
    <subcellularLocation>
        <location evidence="1">Membrane</location>
        <topology evidence="1">Multi-pass membrane protein</topology>
    </subcellularLocation>
</comment>
<sequence>MSLKSDHDIKKNEMTFLMKFKHIVNNITIEPMLFCYNIPCALTTLANQNLYLEKACRVNLGYNETVCDALTARDTANYTVEEKAVQQLVVSMQGWRSIIHSLLPCLMILFWGSWSDRHGKRKPCMFIPLIGEITATFGMILNTYFKSWPMEIAAINDSLFPALSGGGFLMQLGTFSYMADITTEEDRTLRIGFVNLCPSVGYPIGLAVSGILLKLIGFYGIFFLAAMFNILAFFYCIFYVKESPMKVQVQKKSKAQKKNFIIDFFDMEHIVETFRVAFKKGENQRRLRVSVLLIVVMVIMGPLFGEYSVFYLFTRYKFNWSEVEYSFFISYAVVVSLIGTLFAVFVFSKLLKFDDSIVGIIALISKITASFVYLLATKSWQFYVAPLVEFVSGSSFIAMRSIASKLVKSDELGKVNSLFGVAEGIVPLIYVPLYTQVYRMTINKWPGAFMALGSLMTLPAIFIFIWMYKKNKEDERRKLEDNQINENEKFLEFANSQNINL</sequence>
<feature type="transmembrane region" description="Helical" evidence="5">
    <location>
        <begin position="357"/>
        <end position="376"/>
    </location>
</feature>
<accession>A0A9J6BTC6</accession>
<dbReference type="AlphaFoldDB" id="A0A9J6BTC6"/>
<dbReference type="EMBL" id="JADBJN010000003">
    <property type="protein sequence ID" value="KAG5672986.1"/>
    <property type="molecule type" value="Genomic_DNA"/>
</dbReference>
<dbReference type="SUPFAM" id="SSF103473">
    <property type="entry name" value="MFS general substrate transporter"/>
    <property type="match status" value="1"/>
</dbReference>
<proteinExistence type="predicted"/>
<feature type="transmembrane region" description="Helical" evidence="5">
    <location>
        <begin position="126"/>
        <end position="145"/>
    </location>
</feature>
<feature type="transmembrane region" description="Helical" evidence="5">
    <location>
        <begin position="97"/>
        <end position="114"/>
    </location>
</feature>
<dbReference type="InterPro" id="IPR011701">
    <property type="entry name" value="MFS"/>
</dbReference>
<feature type="domain" description="Major facilitator superfamily (MFS) profile" evidence="6">
    <location>
        <begin position="49"/>
        <end position="471"/>
    </location>
</feature>
<feature type="transmembrane region" description="Helical" evidence="5">
    <location>
        <begin position="325"/>
        <end position="345"/>
    </location>
</feature>
<feature type="transmembrane region" description="Helical" evidence="5">
    <location>
        <begin position="289"/>
        <end position="313"/>
    </location>
</feature>
<evidence type="ECO:0000256" key="3">
    <source>
        <dbReference type="ARBA" id="ARBA00022989"/>
    </source>
</evidence>
<dbReference type="Gene3D" id="1.20.1250.20">
    <property type="entry name" value="MFS general substrate transporter like domains"/>
    <property type="match status" value="1"/>
</dbReference>
<dbReference type="PANTHER" id="PTHR23507">
    <property type="entry name" value="ZGC:174356"/>
    <property type="match status" value="1"/>
</dbReference>
<feature type="transmembrane region" description="Helical" evidence="5">
    <location>
        <begin position="191"/>
        <end position="212"/>
    </location>
</feature>
<feature type="transmembrane region" description="Helical" evidence="5">
    <location>
        <begin position="160"/>
        <end position="179"/>
    </location>
</feature>
<feature type="transmembrane region" description="Helical" evidence="5">
    <location>
        <begin position="382"/>
        <end position="403"/>
    </location>
</feature>
<dbReference type="PANTHER" id="PTHR23507:SF1">
    <property type="entry name" value="FI18259P1-RELATED"/>
    <property type="match status" value="1"/>
</dbReference>
<evidence type="ECO:0000256" key="2">
    <source>
        <dbReference type="ARBA" id="ARBA00022692"/>
    </source>
</evidence>
<dbReference type="GO" id="GO:0016020">
    <property type="term" value="C:membrane"/>
    <property type="evidence" value="ECO:0007669"/>
    <property type="project" value="UniProtKB-SubCell"/>
</dbReference>
<feature type="transmembrane region" description="Helical" evidence="5">
    <location>
        <begin position="415"/>
        <end position="435"/>
    </location>
</feature>
<reference evidence="7" key="1">
    <citation type="submission" date="2021-03" db="EMBL/GenBank/DDBJ databases">
        <title>Chromosome level genome of the anhydrobiotic midge Polypedilum vanderplanki.</title>
        <authorList>
            <person name="Yoshida Y."/>
            <person name="Kikawada T."/>
            <person name="Gusev O."/>
        </authorList>
    </citation>
    <scope>NUCLEOTIDE SEQUENCE</scope>
    <source>
        <strain evidence="7">NIAS01</strain>
        <tissue evidence="7">Whole body or cell culture</tissue>
    </source>
</reference>
<keyword evidence="3 5" id="KW-1133">Transmembrane helix</keyword>
<evidence type="ECO:0000259" key="6">
    <source>
        <dbReference type="PROSITE" id="PS50850"/>
    </source>
</evidence>
<dbReference type="InterPro" id="IPR020846">
    <property type="entry name" value="MFS_dom"/>
</dbReference>
<feature type="transmembrane region" description="Helical" evidence="5">
    <location>
        <begin position="218"/>
        <end position="240"/>
    </location>
</feature>
<comment type="caution">
    <text evidence="7">The sequence shown here is derived from an EMBL/GenBank/DDBJ whole genome shotgun (WGS) entry which is preliminary data.</text>
</comment>
<evidence type="ECO:0000256" key="1">
    <source>
        <dbReference type="ARBA" id="ARBA00004141"/>
    </source>
</evidence>
<keyword evidence="8" id="KW-1185">Reference proteome</keyword>
<evidence type="ECO:0000313" key="7">
    <source>
        <dbReference type="EMBL" id="KAG5672986.1"/>
    </source>
</evidence>
<evidence type="ECO:0000313" key="8">
    <source>
        <dbReference type="Proteomes" id="UP001107558"/>
    </source>
</evidence>
<dbReference type="OrthoDB" id="3026777at2759"/>
<dbReference type="GO" id="GO:0022857">
    <property type="term" value="F:transmembrane transporter activity"/>
    <property type="evidence" value="ECO:0007669"/>
    <property type="project" value="InterPro"/>
</dbReference>
<keyword evidence="2 5" id="KW-0812">Transmembrane</keyword>
<evidence type="ECO:0000256" key="5">
    <source>
        <dbReference type="SAM" id="Phobius"/>
    </source>
</evidence>
<dbReference type="InterPro" id="IPR036259">
    <property type="entry name" value="MFS_trans_sf"/>
</dbReference>
<name>A0A9J6BTC6_POLVA</name>